<reference evidence="2 3" key="1">
    <citation type="submission" date="2022-11" db="EMBL/GenBank/DDBJ databases">
        <title>Whole genome sequence of Eschrichtius robustus ER-17-0199.</title>
        <authorList>
            <person name="Bruniche-Olsen A."/>
            <person name="Black A.N."/>
            <person name="Fields C.J."/>
            <person name="Walden K."/>
            <person name="Dewoody J.A."/>
        </authorList>
    </citation>
    <scope>NUCLEOTIDE SEQUENCE [LARGE SCALE GENOMIC DNA]</scope>
    <source>
        <strain evidence="2">ER-17-0199</strain>
        <tissue evidence="2">Blubber</tissue>
    </source>
</reference>
<dbReference type="PANTHER" id="PTHR15723">
    <property type="entry name" value="CARBOHYDRATE SULFOTRANSFERASE 15"/>
    <property type="match status" value="1"/>
</dbReference>
<comment type="caution">
    <text evidence="2">The sequence shown here is derived from an EMBL/GenBank/DDBJ whole genome shotgun (WGS) entry which is preliminary data.</text>
</comment>
<organism evidence="2 3">
    <name type="scientific">Eschrichtius robustus</name>
    <name type="common">California gray whale</name>
    <name type="synonym">Eschrichtius gibbosus</name>
    <dbReference type="NCBI Taxonomy" id="9764"/>
    <lineage>
        <taxon>Eukaryota</taxon>
        <taxon>Metazoa</taxon>
        <taxon>Chordata</taxon>
        <taxon>Craniata</taxon>
        <taxon>Vertebrata</taxon>
        <taxon>Euteleostomi</taxon>
        <taxon>Mammalia</taxon>
        <taxon>Eutheria</taxon>
        <taxon>Laurasiatheria</taxon>
        <taxon>Artiodactyla</taxon>
        <taxon>Whippomorpha</taxon>
        <taxon>Cetacea</taxon>
        <taxon>Mysticeti</taxon>
        <taxon>Eschrichtiidae</taxon>
        <taxon>Eschrichtius</taxon>
    </lineage>
</organism>
<keyword evidence="1" id="KW-0472">Membrane</keyword>
<evidence type="ECO:0000313" key="2">
    <source>
        <dbReference type="EMBL" id="KAJ8794057.1"/>
    </source>
</evidence>
<name>A0AB34HMG4_ESCRO</name>
<feature type="transmembrane region" description="Helical" evidence="1">
    <location>
        <begin position="80"/>
        <end position="98"/>
    </location>
</feature>
<dbReference type="PANTHER" id="PTHR15723:SF0">
    <property type="entry name" value="CARBOHYDRATE SULFOTRANSFERASE 15"/>
    <property type="match status" value="1"/>
</dbReference>
<dbReference type="SUPFAM" id="SSF52540">
    <property type="entry name" value="P-loop containing nucleoside triphosphate hydrolases"/>
    <property type="match status" value="1"/>
</dbReference>
<evidence type="ECO:0000313" key="3">
    <source>
        <dbReference type="Proteomes" id="UP001159641"/>
    </source>
</evidence>
<dbReference type="Proteomes" id="UP001159641">
    <property type="component" value="Unassembled WGS sequence"/>
</dbReference>
<keyword evidence="1" id="KW-0812">Transmembrane</keyword>
<sequence length="479" mass="54226">MRHCINCCIQLLPDEAHTQQVSCRGGPHHSRQECPVCKGENKIVFRVDGKQMNLLAVLEGRAEGNESWSGFLRFKKGKQCSLVFGLIIMTLVMASYILSGVHQELLISSPFHYGALPSNPSLMDGENPSDTKEHRHQPSVNNISYVKDYPSIKLIIDSIAARIEFTTRQLPDVEDLKKQELHMFSVIPHKFLPNSKSPCWYEEFTGRNTTDPYLTNSYVLYSKRFRATFDALRRAFWGHLSHAHGKHFRLRCLPRFYIIGQPKCGTTDLYDRLRLHPEVKFSAIKEPHWWTRKRFGACQRGPRSPRRGCTWGSLTKPGASAAFIQSLRTRTSGSGSGVTVRFGVTVRVGVGALRLTRAGLDPQGDIQQDRAPSSRPPGIVRLRDGLRDRYPVEDYLDLFDLAAHQIHQGLQASSAKEQSKTNSIIIGEASASTMWDNNAWTFFYDNSTDGEPPFLTQDFIHAFQPDAKLIVMLRDPVER</sequence>
<dbReference type="GO" id="GO:0050659">
    <property type="term" value="F:N-acetylgalactosamine 4-sulfate 6-O-sulfotransferase activity"/>
    <property type="evidence" value="ECO:0007669"/>
    <property type="project" value="TreeGrafter"/>
</dbReference>
<dbReference type="InterPro" id="IPR052654">
    <property type="entry name" value="CS_Sulfotransferase"/>
</dbReference>
<dbReference type="InterPro" id="IPR027417">
    <property type="entry name" value="P-loop_NTPase"/>
</dbReference>
<gene>
    <name evidence="2" type="ORF">J1605_003467</name>
</gene>
<dbReference type="Gene3D" id="3.40.50.300">
    <property type="entry name" value="P-loop containing nucleotide triphosphate hydrolases"/>
    <property type="match status" value="2"/>
</dbReference>
<evidence type="ECO:0000256" key="1">
    <source>
        <dbReference type="SAM" id="Phobius"/>
    </source>
</evidence>
<protein>
    <recommendedName>
        <fullName evidence="4">Carbohydrate sulfotransferase 15</fullName>
    </recommendedName>
</protein>
<keyword evidence="3" id="KW-1185">Reference proteome</keyword>
<evidence type="ECO:0008006" key="4">
    <source>
        <dbReference type="Google" id="ProtNLM"/>
    </source>
</evidence>
<proteinExistence type="predicted"/>
<keyword evidence="1" id="KW-1133">Transmembrane helix</keyword>
<dbReference type="AlphaFoldDB" id="A0AB34HMG4"/>
<dbReference type="GO" id="GO:0019319">
    <property type="term" value="P:hexose biosynthetic process"/>
    <property type="evidence" value="ECO:0007669"/>
    <property type="project" value="TreeGrafter"/>
</dbReference>
<accession>A0AB34HMG4</accession>
<dbReference type="EMBL" id="JAIQCJ010000892">
    <property type="protein sequence ID" value="KAJ8794057.1"/>
    <property type="molecule type" value="Genomic_DNA"/>
</dbReference>